<dbReference type="AlphaFoldDB" id="A0AAV6TN87"/>
<proteinExistence type="predicted"/>
<dbReference type="EMBL" id="JAFNEN010001864">
    <property type="protein sequence ID" value="KAG8173344.1"/>
    <property type="molecule type" value="Genomic_DNA"/>
</dbReference>
<feature type="chain" id="PRO_5043753466" evidence="1">
    <location>
        <begin position="22"/>
        <end position="376"/>
    </location>
</feature>
<feature type="signal peptide" evidence="1">
    <location>
        <begin position="1"/>
        <end position="21"/>
    </location>
</feature>
<reference evidence="2 3" key="1">
    <citation type="journal article" date="2022" name="Nat. Ecol. Evol.">
        <title>A masculinizing supergene underlies an exaggerated male reproductive morph in a spider.</title>
        <authorList>
            <person name="Hendrickx F."/>
            <person name="De Corte Z."/>
            <person name="Sonet G."/>
            <person name="Van Belleghem S.M."/>
            <person name="Kostlbacher S."/>
            <person name="Vangestel C."/>
        </authorList>
    </citation>
    <scope>NUCLEOTIDE SEQUENCE [LARGE SCALE GENOMIC DNA]</scope>
    <source>
        <strain evidence="2">W744_W776</strain>
    </source>
</reference>
<keyword evidence="1" id="KW-0732">Signal</keyword>
<gene>
    <name evidence="2" type="ORF">JTE90_014542</name>
</gene>
<comment type="caution">
    <text evidence="2">The sequence shown here is derived from an EMBL/GenBank/DDBJ whole genome shotgun (WGS) entry which is preliminary data.</text>
</comment>
<name>A0AAV6TN87_9ARAC</name>
<accession>A0AAV6TN87</accession>
<evidence type="ECO:0000256" key="1">
    <source>
        <dbReference type="SAM" id="SignalP"/>
    </source>
</evidence>
<organism evidence="2 3">
    <name type="scientific">Oedothorax gibbosus</name>
    <dbReference type="NCBI Taxonomy" id="931172"/>
    <lineage>
        <taxon>Eukaryota</taxon>
        <taxon>Metazoa</taxon>
        <taxon>Ecdysozoa</taxon>
        <taxon>Arthropoda</taxon>
        <taxon>Chelicerata</taxon>
        <taxon>Arachnida</taxon>
        <taxon>Araneae</taxon>
        <taxon>Araneomorphae</taxon>
        <taxon>Entelegynae</taxon>
        <taxon>Araneoidea</taxon>
        <taxon>Linyphiidae</taxon>
        <taxon>Erigoninae</taxon>
        <taxon>Oedothorax</taxon>
    </lineage>
</organism>
<dbReference type="Proteomes" id="UP000827092">
    <property type="component" value="Unassembled WGS sequence"/>
</dbReference>
<evidence type="ECO:0000313" key="2">
    <source>
        <dbReference type="EMBL" id="KAG8173344.1"/>
    </source>
</evidence>
<dbReference type="PROSITE" id="PS51257">
    <property type="entry name" value="PROKAR_LIPOPROTEIN"/>
    <property type="match status" value="1"/>
</dbReference>
<evidence type="ECO:0000313" key="3">
    <source>
        <dbReference type="Proteomes" id="UP000827092"/>
    </source>
</evidence>
<sequence>MLKTLVAAAIVLTLTPSVALAAVASCCDLPTPVAAFSASLYTSLVVTSDPRSVASLKVSGREAGINEYAVIFDILNKAGASNAAEVASTERKSVARTKTLTLTTYFDRASRDTGLFLEKNGVMDCTNAVSSALELFRYIRRSLKGLDMSKFESYQRGIIQGLFNYKIELQKVGSCKTSRYIEMLLTTLSLLLFTGITDTYANETCKYPTSNVETFTASLYTALIVTSDQNYVNSLELSGLEAARLEYDVVYRVLTDFGIDNAAGFALNASLAIAMTETLPVAEYLEKSAKEMGLFLDQNGLLDCWNTVPRAIDTFWYIKRVLEGLDGSKFESYQTAVVSGLVQYSLVLGFKGEDAVEQLVDIFYQLFYEEVYGDSG</sequence>
<keyword evidence="3" id="KW-1185">Reference proteome</keyword>
<protein>
    <submittedName>
        <fullName evidence="2">Uncharacterized protein</fullName>
    </submittedName>
</protein>